<evidence type="ECO:0000256" key="3">
    <source>
        <dbReference type="ARBA" id="ARBA00023002"/>
    </source>
</evidence>
<dbReference type="InterPro" id="IPR020904">
    <property type="entry name" value="Sc_DH/Rdtase_CS"/>
</dbReference>
<evidence type="ECO:0000313" key="5">
    <source>
        <dbReference type="EMBL" id="RDX48765.1"/>
    </source>
</evidence>
<accession>A0A371D893</accession>
<sequence length="285" mass="31140">MSAVSPRVWFITGTSTGFGRDLTEYLLDKDEIVIATARRPSLLDDLAAKYSSNRFLAISLDVTQPQQVVDAFAQAKPAFGRIDVVVNNAGLTNLGELETVTEDKAKIIIDTNFWGATYVTREAIKFFRESNPPGAGGRLLQVGSIAGLTGLPGRSFYAASKHALEGLSESVAAEIDPAWNIKITIIEPGWFKTEISSKTTLSDPHPAYSNPDLPFTRIRKAWGTTTSRGDSKKVVQVFEKIASLPDPPLHFVVGLDAIELARKKLADLKASIDLYESWSEGLDRE</sequence>
<comment type="similarity">
    <text evidence="1 4">Belongs to the short-chain dehydrogenases/reductases (SDR) family.</text>
</comment>
<dbReference type="CDD" id="cd05374">
    <property type="entry name" value="17beta-HSD-like_SDR_c"/>
    <property type="match status" value="1"/>
</dbReference>
<reference evidence="5 6" key="1">
    <citation type="journal article" date="2018" name="Biotechnol. Biofuels">
        <title>Integrative visual omics of the white-rot fungus Polyporus brumalis exposes the biotechnological potential of its oxidative enzymes for delignifying raw plant biomass.</title>
        <authorList>
            <person name="Miyauchi S."/>
            <person name="Rancon A."/>
            <person name="Drula E."/>
            <person name="Hage H."/>
            <person name="Chaduli D."/>
            <person name="Favel A."/>
            <person name="Grisel S."/>
            <person name="Henrissat B."/>
            <person name="Herpoel-Gimbert I."/>
            <person name="Ruiz-Duenas F.J."/>
            <person name="Chevret D."/>
            <person name="Hainaut M."/>
            <person name="Lin J."/>
            <person name="Wang M."/>
            <person name="Pangilinan J."/>
            <person name="Lipzen A."/>
            <person name="Lesage-Meessen L."/>
            <person name="Navarro D."/>
            <person name="Riley R."/>
            <person name="Grigoriev I.V."/>
            <person name="Zhou S."/>
            <person name="Raouche S."/>
            <person name="Rosso M.N."/>
        </authorList>
    </citation>
    <scope>NUCLEOTIDE SEQUENCE [LARGE SCALE GENOMIC DNA]</scope>
    <source>
        <strain evidence="5 6">BRFM 1820</strain>
    </source>
</reference>
<name>A0A371D893_9APHY</name>
<dbReference type="EMBL" id="KZ857409">
    <property type="protein sequence ID" value="RDX48765.1"/>
    <property type="molecule type" value="Genomic_DNA"/>
</dbReference>
<dbReference type="SUPFAM" id="SSF51735">
    <property type="entry name" value="NAD(P)-binding Rossmann-fold domains"/>
    <property type="match status" value="1"/>
</dbReference>
<dbReference type="PRINTS" id="PR00081">
    <property type="entry name" value="GDHRDH"/>
</dbReference>
<dbReference type="InterPro" id="IPR051911">
    <property type="entry name" value="SDR_oxidoreductase"/>
</dbReference>
<evidence type="ECO:0000256" key="4">
    <source>
        <dbReference type="RuleBase" id="RU000363"/>
    </source>
</evidence>
<evidence type="ECO:0000256" key="1">
    <source>
        <dbReference type="ARBA" id="ARBA00006484"/>
    </source>
</evidence>
<evidence type="ECO:0000256" key="2">
    <source>
        <dbReference type="ARBA" id="ARBA00022857"/>
    </source>
</evidence>
<dbReference type="InterPro" id="IPR036291">
    <property type="entry name" value="NAD(P)-bd_dom_sf"/>
</dbReference>
<dbReference type="Pfam" id="PF00106">
    <property type="entry name" value="adh_short"/>
    <property type="match status" value="1"/>
</dbReference>
<protein>
    <submittedName>
        <fullName evidence="5">NAD-P-binding protein</fullName>
    </submittedName>
</protein>
<keyword evidence="6" id="KW-1185">Reference proteome</keyword>
<keyword evidence="2" id="KW-0521">NADP</keyword>
<dbReference type="PANTHER" id="PTHR43976">
    <property type="entry name" value="SHORT CHAIN DEHYDROGENASE"/>
    <property type="match status" value="1"/>
</dbReference>
<dbReference type="Gene3D" id="3.40.50.720">
    <property type="entry name" value="NAD(P)-binding Rossmann-like Domain"/>
    <property type="match status" value="1"/>
</dbReference>
<gene>
    <name evidence="5" type="ORF">OH76DRAFT_1351712</name>
</gene>
<dbReference type="PROSITE" id="PS00061">
    <property type="entry name" value="ADH_SHORT"/>
    <property type="match status" value="1"/>
</dbReference>
<evidence type="ECO:0000313" key="6">
    <source>
        <dbReference type="Proteomes" id="UP000256964"/>
    </source>
</evidence>
<dbReference type="InterPro" id="IPR002347">
    <property type="entry name" value="SDR_fam"/>
</dbReference>
<keyword evidence="3" id="KW-0560">Oxidoreductase</keyword>
<dbReference type="GO" id="GO:0016491">
    <property type="term" value="F:oxidoreductase activity"/>
    <property type="evidence" value="ECO:0007669"/>
    <property type="project" value="UniProtKB-KW"/>
</dbReference>
<dbReference type="Proteomes" id="UP000256964">
    <property type="component" value="Unassembled WGS sequence"/>
</dbReference>
<dbReference type="PANTHER" id="PTHR43976:SF16">
    <property type="entry name" value="SHORT-CHAIN DEHYDROGENASE_REDUCTASE FAMILY PROTEIN"/>
    <property type="match status" value="1"/>
</dbReference>
<dbReference type="STRING" id="139420.A0A371D893"/>
<proteinExistence type="inferred from homology"/>
<organism evidence="5 6">
    <name type="scientific">Lentinus brumalis</name>
    <dbReference type="NCBI Taxonomy" id="2498619"/>
    <lineage>
        <taxon>Eukaryota</taxon>
        <taxon>Fungi</taxon>
        <taxon>Dikarya</taxon>
        <taxon>Basidiomycota</taxon>
        <taxon>Agaricomycotina</taxon>
        <taxon>Agaricomycetes</taxon>
        <taxon>Polyporales</taxon>
        <taxon>Polyporaceae</taxon>
        <taxon>Lentinus</taxon>
    </lineage>
</organism>
<dbReference type="OrthoDB" id="1274115at2759"/>
<dbReference type="PRINTS" id="PR00080">
    <property type="entry name" value="SDRFAMILY"/>
</dbReference>
<dbReference type="AlphaFoldDB" id="A0A371D893"/>